<keyword evidence="3" id="KW-1185">Reference proteome</keyword>
<organism evidence="2 3">
    <name type="scientific">Hemibagrus guttatus</name>
    <dbReference type="NCBI Taxonomy" id="175788"/>
    <lineage>
        <taxon>Eukaryota</taxon>
        <taxon>Metazoa</taxon>
        <taxon>Chordata</taxon>
        <taxon>Craniata</taxon>
        <taxon>Vertebrata</taxon>
        <taxon>Euteleostomi</taxon>
        <taxon>Actinopterygii</taxon>
        <taxon>Neopterygii</taxon>
        <taxon>Teleostei</taxon>
        <taxon>Ostariophysi</taxon>
        <taxon>Siluriformes</taxon>
        <taxon>Bagridae</taxon>
        <taxon>Hemibagrus</taxon>
    </lineage>
</organism>
<feature type="transmembrane region" description="Helical" evidence="1">
    <location>
        <begin position="65"/>
        <end position="89"/>
    </location>
</feature>
<reference evidence="2" key="1">
    <citation type="submission" date="2023-06" db="EMBL/GenBank/DDBJ databases">
        <title>Male Hemibagrus guttatus genome.</title>
        <authorList>
            <person name="Bian C."/>
        </authorList>
    </citation>
    <scope>NUCLEOTIDE SEQUENCE</scope>
    <source>
        <strain evidence="2">Male_cb2023</strain>
        <tissue evidence="2">Muscle</tissue>
    </source>
</reference>
<evidence type="ECO:0000313" key="3">
    <source>
        <dbReference type="Proteomes" id="UP001274896"/>
    </source>
</evidence>
<evidence type="ECO:0000256" key="1">
    <source>
        <dbReference type="SAM" id="Phobius"/>
    </source>
</evidence>
<dbReference type="AlphaFoldDB" id="A0AAE0QFR6"/>
<keyword evidence="1" id="KW-0472">Membrane</keyword>
<keyword evidence="1" id="KW-0812">Transmembrane</keyword>
<feature type="transmembrane region" description="Helical" evidence="1">
    <location>
        <begin position="6"/>
        <end position="28"/>
    </location>
</feature>
<proteinExistence type="predicted"/>
<accession>A0AAE0QFR6</accession>
<evidence type="ECO:0000313" key="2">
    <source>
        <dbReference type="EMBL" id="KAK3519909.1"/>
    </source>
</evidence>
<name>A0AAE0QFR6_9TELE</name>
<protein>
    <submittedName>
        <fullName evidence="2">Uncharacterized protein</fullName>
    </submittedName>
</protein>
<gene>
    <name evidence="2" type="ORF">QTP70_006663</name>
</gene>
<sequence>MLQMFYYSVVGSVIFYAVVCWGSGVKTADANSIKLIKRAASVMGVELESLLEVSERRILRKLLCLIKNVLCQGLKTTIIIIIIIIIIIMKE</sequence>
<comment type="caution">
    <text evidence="2">The sequence shown here is derived from an EMBL/GenBank/DDBJ whole genome shotgun (WGS) entry which is preliminary data.</text>
</comment>
<keyword evidence="1" id="KW-1133">Transmembrane helix</keyword>
<dbReference type="EMBL" id="JAUCMX010000016">
    <property type="protein sequence ID" value="KAK3519909.1"/>
    <property type="molecule type" value="Genomic_DNA"/>
</dbReference>
<dbReference type="Proteomes" id="UP001274896">
    <property type="component" value="Unassembled WGS sequence"/>
</dbReference>